<proteinExistence type="predicted"/>
<sequence length="203" mass="21497">MEQKTVHLALDGAYIEGSYYELQYDTERAACLDWGAPAEDVQGALNALTLTDARVDITPVGANPSFEHARLDEEHTWDFAPFPNTVAWLDAMAALPDHDAVHVVNVFWLHLHTTVGALDVRESPVDSGLGPAFNGTEAESSATHGYYNVCVCEPAAAKAFGRGHCPDDAPAATDAYARLAALALCRNVAGAAGIPASRCDACG</sequence>
<protein>
    <submittedName>
        <fullName evidence="1">Uncharacterized protein</fullName>
    </submittedName>
</protein>
<organism evidence="2">
    <name type="scientific">Aureococcus anophagefferens</name>
    <name type="common">Harmful bloom alga</name>
    <dbReference type="NCBI Taxonomy" id="44056"/>
    <lineage>
        <taxon>Eukaryota</taxon>
        <taxon>Sar</taxon>
        <taxon>Stramenopiles</taxon>
        <taxon>Ochrophyta</taxon>
        <taxon>Pelagophyceae</taxon>
        <taxon>Pelagomonadales</taxon>
        <taxon>Pelagomonadaceae</taxon>
        <taxon>Aureococcus</taxon>
    </lineage>
</organism>
<dbReference type="AlphaFoldDB" id="F0Y7A6"/>
<gene>
    <name evidence="1" type="ORF">AURANDRAFT_63500</name>
</gene>
<dbReference type="OrthoDB" id="10471924at2759"/>
<dbReference type="eggNOG" id="ENOG502T27M">
    <property type="taxonomic scope" value="Eukaryota"/>
</dbReference>
<reference evidence="1 2" key="1">
    <citation type="journal article" date="2011" name="Proc. Natl. Acad. Sci. U.S.A.">
        <title>Niche of harmful alga Aureococcus anophagefferens revealed through ecogenomics.</title>
        <authorList>
            <person name="Gobler C.J."/>
            <person name="Berry D.L."/>
            <person name="Dyhrman S.T."/>
            <person name="Wilhelm S.W."/>
            <person name="Salamov A."/>
            <person name="Lobanov A.V."/>
            <person name="Zhang Y."/>
            <person name="Collier J.L."/>
            <person name="Wurch L.L."/>
            <person name="Kustka A.B."/>
            <person name="Dill B.D."/>
            <person name="Shah M."/>
            <person name="VerBerkmoes N.C."/>
            <person name="Kuo A."/>
            <person name="Terry A."/>
            <person name="Pangilinan J."/>
            <person name="Lindquist E.A."/>
            <person name="Lucas S."/>
            <person name="Paulsen I.T."/>
            <person name="Hattenrath-Lehmann T.K."/>
            <person name="Talmage S.C."/>
            <person name="Walker E.A."/>
            <person name="Koch F."/>
            <person name="Burson A.M."/>
            <person name="Marcoval M.A."/>
            <person name="Tang Y.Z."/>
            <person name="Lecleir G.R."/>
            <person name="Coyne K.J."/>
            <person name="Berg G.M."/>
            <person name="Bertrand E.M."/>
            <person name="Saito M.A."/>
            <person name="Gladyshev V.N."/>
            <person name="Grigoriev I.V."/>
        </authorList>
    </citation>
    <scope>NUCLEOTIDE SEQUENCE [LARGE SCALE GENOMIC DNA]</scope>
    <source>
        <strain evidence="2">CCMP 1984</strain>
    </source>
</reference>
<name>F0Y7A6_AURAN</name>
<dbReference type="KEGG" id="aaf:AURANDRAFT_63500"/>
<evidence type="ECO:0000313" key="2">
    <source>
        <dbReference type="Proteomes" id="UP000002729"/>
    </source>
</evidence>
<evidence type="ECO:0000313" key="1">
    <source>
        <dbReference type="EMBL" id="EGB08956.1"/>
    </source>
</evidence>
<dbReference type="InParanoid" id="F0Y7A6"/>
<accession>F0Y7A6</accession>
<dbReference type="Proteomes" id="UP000002729">
    <property type="component" value="Unassembled WGS sequence"/>
</dbReference>
<dbReference type="RefSeq" id="XP_009036088.1">
    <property type="nucleotide sequence ID" value="XM_009037840.1"/>
</dbReference>
<dbReference type="GeneID" id="20224362"/>
<dbReference type="EMBL" id="GL833126">
    <property type="protein sequence ID" value="EGB08956.1"/>
    <property type="molecule type" value="Genomic_DNA"/>
</dbReference>
<keyword evidence="2" id="KW-1185">Reference proteome</keyword>